<dbReference type="Pfam" id="PF08220">
    <property type="entry name" value="HTH_DeoR"/>
    <property type="match status" value="1"/>
</dbReference>
<evidence type="ECO:0000256" key="2">
    <source>
        <dbReference type="ARBA" id="ARBA00022491"/>
    </source>
</evidence>
<gene>
    <name evidence="8" type="ORF">UAU_01357</name>
</gene>
<dbReference type="Proteomes" id="UP000013782">
    <property type="component" value="Unassembled WGS sequence"/>
</dbReference>
<dbReference type="GO" id="GO:0003677">
    <property type="term" value="F:DNA binding"/>
    <property type="evidence" value="ECO:0007669"/>
    <property type="project" value="UniProtKB-KW"/>
</dbReference>
<evidence type="ECO:0000313" key="9">
    <source>
        <dbReference type="Proteomes" id="UP000013782"/>
    </source>
</evidence>
<evidence type="ECO:0000313" key="8">
    <source>
        <dbReference type="EMBL" id="EOH95395.1"/>
    </source>
</evidence>
<dbReference type="Pfam" id="PF00455">
    <property type="entry name" value="DeoRC"/>
    <property type="match status" value="1"/>
</dbReference>
<dbReference type="SUPFAM" id="SSF46785">
    <property type="entry name" value="Winged helix' DNA-binding domain"/>
    <property type="match status" value="1"/>
</dbReference>
<dbReference type="EMBL" id="AJAQ01000011">
    <property type="protein sequence ID" value="EOH95395.1"/>
    <property type="molecule type" value="Genomic_DNA"/>
</dbReference>
<dbReference type="SMART" id="SM01134">
    <property type="entry name" value="DeoRC"/>
    <property type="match status" value="1"/>
</dbReference>
<dbReference type="InterPro" id="IPR036390">
    <property type="entry name" value="WH_DNA-bd_sf"/>
</dbReference>
<dbReference type="Gene3D" id="1.10.10.10">
    <property type="entry name" value="Winged helix-like DNA-binding domain superfamily/Winged helix DNA-binding domain"/>
    <property type="match status" value="1"/>
</dbReference>
<comment type="function">
    <text evidence="6">Repressor of the lactose catabolism operon. Galactose-6-phosphate is the inducer.</text>
</comment>
<dbReference type="OrthoDB" id="9798651at2"/>
<keyword evidence="2" id="KW-0678">Repressor</keyword>
<dbReference type="InterPro" id="IPR001034">
    <property type="entry name" value="DeoR_HTH"/>
</dbReference>
<dbReference type="PROSITE" id="PS00894">
    <property type="entry name" value="HTH_DEOR_1"/>
    <property type="match status" value="1"/>
</dbReference>
<sequence>MLKRERQRLILEELSVKKKVLAADLSKQFHCSEDTIRRDLRELDQQGLLRRIHSGAISLGPAVTTFEQRLGVNTDQKQSLVQKTLPLLTEDSILLIDGGTTNLELVKALPEDFAATIITNSPYITIEAIKRKNIETIVLGGIMAKRAAVSLGVEALEALDTLRIDTYVMGIYNLDPEKGMTVHSQQESQVKRKMTEVSDEVIGMASADKLGVYSNYICCAAEAINVLVTDSKDNAMLEKLEKKQISIERVRR</sequence>
<dbReference type="RefSeq" id="WP_010756387.1">
    <property type="nucleotide sequence ID" value="NZ_ASWD01000002.1"/>
</dbReference>
<dbReference type="AlphaFoldDB" id="R2SJK0"/>
<keyword evidence="3" id="KW-0805">Transcription regulation</keyword>
<proteinExistence type="predicted"/>
<evidence type="ECO:0000256" key="6">
    <source>
        <dbReference type="ARBA" id="ARBA00024937"/>
    </source>
</evidence>
<dbReference type="GO" id="GO:0003700">
    <property type="term" value="F:DNA-binding transcription factor activity"/>
    <property type="evidence" value="ECO:0007669"/>
    <property type="project" value="InterPro"/>
</dbReference>
<evidence type="ECO:0000259" key="7">
    <source>
        <dbReference type="PROSITE" id="PS51000"/>
    </source>
</evidence>
<evidence type="ECO:0000256" key="4">
    <source>
        <dbReference type="ARBA" id="ARBA00023125"/>
    </source>
</evidence>
<dbReference type="InterPro" id="IPR018356">
    <property type="entry name" value="Tscrpt_reg_HTH_DeoR_CS"/>
</dbReference>
<dbReference type="Gene3D" id="3.40.50.1360">
    <property type="match status" value="1"/>
</dbReference>
<dbReference type="HOGENOM" id="CLU_060699_2_1_9"/>
<dbReference type="eggNOG" id="COG1349">
    <property type="taxonomic scope" value="Bacteria"/>
</dbReference>
<dbReference type="PATRIC" id="fig|1158607.3.peg.1343"/>
<dbReference type="STRING" id="160454.RV10_GL004716"/>
<feature type="domain" description="HTH deoR-type" evidence="7">
    <location>
        <begin position="3"/>
        <end position="58"/>
    </location>
</feature>
<dbReference type="InterPro" id="IPR050313">
    <property type="entry name" value="Carb_Metab_HTH_regulators"/>
</dbReference>
<keyword evidence="9" id="KW-1185">Reference proteome</keyword>
<evidence type="ECO:0000256" key="3">
    <source>
        <dbReference type="ARBA" id="ARBA00023015"/>
    </source>
</evidence>
<keyword evidence="5" id="KW-0804">Transcription</keyword>
<dbReference type="SUPFAM" id="SSF100950">
    <property type="entry name" value="NagB/RpiA/CoA transferase-like"/>
    <property type="match status" value="1"/>
</dbReference>
<name>R2SJK0_9ENTE</name>
<comment type="caution">
    <text evidence="8">The sequence shown here is derived from an EMBL/GenBank/DDBJ whole genome shotgun (WGS) entry which is preliminary data.</text>
</comment>
<organism evidence="8 9">
    <name type="scientific">Enterococcus pallens ATCC BAA-351</name>
    <dbReference type="NCBI Taxonomy" id="1158607"/>
    <lineage>
        <taxon>Bacteria</taxon>
        <taxon>Bacillati</taxon>
        <taxon>Bacillota</taxon>
        <taxon>Bacilli</taxon>
        <taxon>Lactobacillales</taxon>
        <taxon>Enterococcaceae</taxon>
        <taxon>Enterococcus</taxon>
    </lineage>
</organism>
<protein>
    <recommendedName>
        <fullName evidence="1">Lactose phosphotransferase system repressor</fullName>
    </recommendedName>
</protein>
<dbReference type="InterPro" id="IPR037171">
    <property type="entry name" value="NagB/RpiA_transferase-like"/>
</dbReference>
<dbReference type="InterPro" id="IPR014036">
    <property type="entry name" value="DeoR-like_C"/>
</dbReference>
<dbReference type="PANTHER" id="PTHR30363">
    <property type="entry name" value="HTH-TYPE TRANSCRIPTIONAL REGULATOR SRLR-RELATED"/>
    <property type="match status" value="1"/>
</dbReference>
<keyword evidence="4" id="KW-0238">DNA-binding</keyword>
<dbReference type="PROSITE" id="PS51000">
    <property type="entry name" value="HTH_DEOR_2"/>
    <property type="match status" value="1"/>
</dbReference>
<dbReference type="InterPro" id="IPR036388">
    <property type="entry name" value="WH-like_DNA-bd_sf"/>
</dbReference>
<dbReference type="PANTHER" id="PTHR30363:SF4">
    <property type="entry name" value="GLYCEROL-3-PHOSPHATE REGULON REPRESSOR"/>
    <property type="match status" value="1"/>
</dbReference>
<dbReference type="PRINTS" id="PR00037">
    <property type="entry name" value="HTHLACR"/>
</dbReference>
<dbReference type="SMART" id="SM00420">
    <property type="entry name" value="HTH_DEOR"/>
    <property type="match status" value="1"/>
</dbReference>
<evidence type="ECO:0000256" key="5">
    <source>
        <dbReference type="ARBA" id="ARBA00023163"/>
    </source>
</evidence>
<reference evidence="8 9" key="1">
    <citation type="submission" date="2013-02" db="EMBL/GenBank/DDBJ databases">
        <title>The Genome Sequence of Enterococcus pallens BAA-351.</title>
        <authorList>
            <consortium name="The Broad Institute Genome Sequencing Platform"/>
            <consortium name="The Broad Institute Genome Sequencing Center for Infectious Disease"/>
            <person name="Earl A.M."/>
            <person name="Gilmore M.S."/>
            <person name="Lebreton F."/>
            <person name="Walker B."/>
            <person name="Young S.K."/>
            <person name="Zeng Q."/>
            <person name="Gargeya S."/>
            <person name="Fitzgerald M."/>
            <person name="Haas B."/>
            <person name="Abouelleil A."/>
            <person name="Alvarado L."/>
            <person name="Arachchi H.M."/>
            <person name="Berlin A.M."/>
            <person name="Chapman S.B."/>
            <person name="Dewar J."/>
            <person name="Goldberg J."/>
            <person name="Griggs A."/>
            <person name="Gujja S."/>
            <person name="Hansen M."/>
            <person name="Howarth C."/>
            <person name="Imamovic A."/>
            <person name="Larimer J."/>
            <person name="McCowan C."/>
            <person name="Murphy C."/>
            <person name="Neiman D."/>
            <person name="Pearson M."/>
            <person name="Priest M."/>
            <person name="Roberts A."/>
            <person name="Saif S."/>
            <person name="Shea T."/>
            <person name="Sisk P."/>
            <person name="Sykes S."/>
            <person name="Wortman J."/>
            <person name="Nusbaum C."/>
            <person name="Birren B."/>
        </authorList>
    </citation>
    <scope>NUCLEOTIDE SEQUENCE [LARGE SCALE GENOMIC DNA]</scope>
    <source>
        <strain evidence="8 9">ATCC BAA-351</strain>
    </source>
</reference>
<accession>R2SJK0</accession>
<evidence type="ECO:0000256" key="1">
    <source>
        <dbReference type="ARBA" id="ARBA00021390"/>
    </source>
</evidence>